<comment type="subunit">
    <text evidence="3">Monomer.</text>
</comment>
<dbReference type="Pfam" id="PF02221">
    <property type="entry name" value="E1_DerP2_DerF2"/>
    <property type="match status" value="1"/>
</dbReference>
<dbReference type="InterPro" id="IPR014756">
    <property type="entry name" value="Ig_E-set"/>
</dbReference>
<evidence type="ECO:0000256" key="7">
    <source>
        <dbReference type="ARBA" id="ARBA00023055"/>
    </source>
</evidence>
<reference evidence="9 14" key="4">
    <citation type="submission" date="2018-06" db="EMBL/GenBank/DDBJ databases">
        <title>Population genomics shows no distinction between pathogenic Candida krusei and environmental Pichia kudriavzevii: One species, four names.</title>
        <authorList>
            <person name="Douglass A.P."/>
            <person name="Offei B."/>
            <person name="Braun-Galleani S."/>
            <person name="Coughlan A.Y."/>
            <person name="Martos A."/>
            <person name="Ortiz-Merino R.A."/>
            <person name="Byrne K.P."/>
            <person name="Wolfe K.H."/>
        </authorList>
    </citation>
    <scope>NUCLEOTIDE SEQUENCE [LARGE SCALE GENOMIC DNA]</scope>
    <source>
        <strain evidence="9 14">CBS573</strain>
    </source>
</reference>
<evidence type="ECO:0000313" key="11">
    <source>
        <dbReference type="EMBL" id="OUT23678.1"/>
    </source>
</evidence>
<evidence type="ECO:0000256" key="3">
    <source>
        <dbReference type="ARBA" id="ARBA00011245"/>
    </source>
</evidence>
<evidence type="ECO:0000313" key="14">
    <source>
        <dbReference type="Proteomes" id="UP000249293"/>
    </source>
</evidence>
<dbReference type="STRING" id="4909.A0A1V2LK68"/>
<gene>
    <name evidence="10" type="ORF">BOH78_3536</name>
    <name evidence="9" type="ORF">C5L36_0C00410</name>
    <name evidence="11" type="ORF">CAS74_000035</name>
</gene>
<evidence type="ECO:0000256" key="5">
    <source>
        <dbReference type="ARBA" id="ARBA00022448"/>
    </source>
</evidence>
<dbReference type="Proteomes" id="UP000195871">
    <property type="component" value="Unassembled WGS sequence"/>
</dbReference>
<dbReference type="Proteomes" id="UP000189274">
    <property type="component" value="Unassembled WGS sequence"/>
</dbReference>
<dbReference type="PANTHER" id="PTHR11306:SF0">
    <property type="entry name" value="PHOSPHATIDYLGLYCEROL_PHOSPHATIDYLINOSITOL TRANSFER PROTEIN"/>
    <property type="match status" value="1"/>
</dbReference>
<keyword evidence="14" id="KW-1185">Reference proteome</keyword>
<keyword evidence="5" id="KW-0813">Transport</keyword>
<evidence type="ECO:0000313" key="13">
    <source>
        <dbReference type="Proteomes" id="UP000195871"/>
    </source>
</evidence>
<dbReference type="GO" id="GO:0032366">
    <property type="term" value="P:intracellular sterol transport"/>
    <property type="evidence" value="ECO:0007669"/>
    <property type="project" value="InterPro"/>
</dbReference>
<dbReference type="CDD" id="cd00917">
    <property type="entry name" value="PG-PI_TP"/>
    <property type="match status" value="1"/>
</dbReference>
<dbReference type="OrthoDB" id="6409159at2759"/>
<dbReference type="InterPro" id="IPR003172">
    <property type="entry name" value="ML_dom"/>
</dbReference>
<evidence type="ECO:0000313" key="9">
    <source>
        <dbReference type="EMBL" id="AWU76097.1"/>
    </source>
</evidence>
<dbReference type="EMBL" id="MQVM01000018">
    <property type="protein sequence ID" value="ONH72846.1"/>
    <property type="molecule type" value="Genomic_DNA"/>
</dbReference>
<proteinExistence type="inferred from homology"/>
<organism evidence="10 12">
    <name type="scientific">Pichia kudriavzevii</name>
    <name type="common">Yeast</name>
    <name type="synonym">Issatchenkia orientalis</name>
    <dbReference type="NCBI Taxonomy" id="4909"/>
    <lineage>
        <taxon>Eukaryota</taxon>
        <taxon>Fungi</taxon>
        <taxon>Dikarya</taxon>
        <taxon>Ascomycota</taxon>
        <taxon>Saccharomycotina</taxon>
        <taxon>Pichiomycetes</taxon>
        <taxon>Pichiales</taxon>
        <taxon>Pichiaceae</taxon>
        <taxon>Pichia</taxon>
    </lineage>
</organism>
<feature type="domain" description="MD-2-related lipid-recognition" evidence="8">
    <location>
        <begin position="24"/>
        <end position="145"/>
    </location>
</feature>
<dbReference type="EMBL" id="NHMM01000001">
    <property type="protein sequence ID" value="OUT23678.1"/>
    <property type="molecule type" value="Genomic_DNA"/>
</dbReference>
<evidence type="ECO:0000256" key="2">
    <source>
        <dbReference type="ARBA" id="ARBA00006370"/>
    </source>
</evidence>
<dbReference type="PANTHER" id="PTHR11306">
    <property type="entry name" value="NIEMANN PICK TYPE C2 PROTEIN NPC2-RELATED"/>
    <property type="match status" value="1"/>
</dbReference>
<dbReference type="AlphaFoldDB" id="A0A1V2LK68"/>
<dbReference type="Proteomes" id="UP000249293">
    <property type="component" value="Chromosome 3"/>
</dbReference>
<dbReference type="Gene3D" id="2.60.40.770">
    <property type="match status" value="1"/>
</dbReference>
<comment type="similarity">
    <text evidence="2">Belongs to the NPC2 family.</text>
</comment>
<dbReference type="GO" id="GO:0032934">
    <property type="term" value="F:sterol binding"/>
    <property type="evidence" value="ECO:0007669"/>
    <property type="project" value="InterPro"/>
</dbReference>
<sequence length="151" mass="16624">MVSPYLPFLAALPITKPIPGDSPIENCDITTHQSLKLRSVDLSPNPPERGANLTITATGWLDDDIVDGAYVDVVVNYGYIRLISQTYDLCEQLPNVDMTCPIERGDYKLTKEVEIPGEVPPGQYTVFARAYNANDEMITCLTGSVNFEALI</sequence>
<evidence type="ECO:0000256" key="1">
    <source>
        <dbReference type="ARBA" id="ARBA00002053"/>
    </source>
</evidence>
<keyword evidence="6" id="KW-0732">Signal</keyword>
<evidence type="ECO:0000256" key="6">
    <source>
        <dbReference type="ARBA" id="ARBA00022729"/>
    </source>
</evidence>
<evidence type="ECO:0000256" key="4">
    <source>
        <dbReference type="ARBA" id="ARBA00016056"/>
    </source>
</evidence>
<reference evidence="11 13" key="3">
    <citation type="submission" date="2017-05" db="EMBL/GenBank/DDBJ databases">
        <title>The Genome Sequence of Candida krusei Ckrusei653.</title>
        <authorList>
            <person name="Cuomo C."/>
            <person name="Forche A."/>
            <person name="Young S."/>
            <person name="Abouelleil A."/>
            <person name="Cao P."/>
            <person name="Chapman S."/>
            <person name="Cusick C."/>
            <person name="Shea T."/>
            <person name="Nusbaum C."/>
            <person name="Birren B."/>
        </authorList>
    </citation>
    <scope>NUCLEOTIDE SEQUENCE [LARGE SCALE GENOMIC DNA]</scope>
    <source>
        <strain evidence="11 13">Ckrusei653</strain>
    </source>
</reference>
<comment type="function">
    <text evidence="1">Catalyzes the intermembrane transfer of phosphatidylglycerol and phosphatidylinositol.</text>
</comment>
<dbReference type="InterPro" id="IPR033917">
    <property type="entry name" value="ML_PG-PI_TP"/>
</dbReference>
<dbReference type="SUPFAM" id="SSF81296">
    <property type="entry name" value="E set domains"/>
    <property type="match status" value="1"/>
</dbReference>
<protein>
    <recommendedName>
        <fullName evidence="4">Phosphatidylglycerol/phosphatidylinositol transfer protein</fullName>
    </recommendedName>
</protein>
<keyword evidence="7" id="KW-0445">Lipid transport</keyword>
<accession>A0A1V2LK68</accession>
<dbReference type="VEuPathDB" id="FungiDB:C5L36_0C00410"/>
<reference evidence="12" key="1">
    <citation type="journal article" date="2017" name="Genome Announc.">
        <title>Genome sequences of Cyberlindnera fabianii 65, Pichia kudriavzevii 129, and Saccharomyces cerevisiae 131 isolated from fermented masau fruits in Zimbabwe.</title>
        <authorList>
            <person name="van Rijswijck I.M.H."/>
            <person name="Derks M.F.L."/>
            <person name="Abee T."/>
            <person name="de Ridder D."/>
            <person name="Smid E.J."/>
        </authorList>
    </citation>
    <scope>NUCLEOTIDE SEQUENCE [LARGE SCALE GENOMIC DNA]</scope>
    <source>
        <strain evidence="12">129</strain>
    </source>
</reference>
<name>A0A1V2LK68_PICKU</name>
<evidence type="ECO:0000313" key="12">
    <source>
        <dbReference type="Proteomes" id="UP000189274"/>
    </source>
</evidence>
<dbReference type="EMBL" id="CP028775">
    <property type="protein sequence ID" value="AWU76097.1"/>
    <property type="molecule type" value="Genomic_DNA"/>
</dbReference>
<reference evidence="10" key="2">
    <citation type="submission" date="2017-01" db="EMBL/GenBank/DDBJ databases">
        <authorList>
            <person name="Mah S.A."/>
            <person name="Swanson W.J."/>
            <person name="Moy G.W."/>
            <person name="Vacquier V.D."/>
        </authorList>
    </citation>
    <scope>NUCLEOTIDE SEQUENCE [LARGE SCALE GENOMIC DNA]</scope>
    <source>
        <strain evidence="10">129</strain>
    </source>
</reference>
<dbReference type="InterPro" id="IPR039670">
    <property type="entry name" value="NPC2-like"/>
</dbReference>
<evidence type="ECO:0000313" key="10">
    <source>
        <dbReference type="EMBL" id="ONH72846.1"/>
    </source>
</evidence>
<evidence type="ECO:0000259" key="8">
    <source>
        <dbReference type="SMART" id="SM00737"/>
    </source>
</evidence>
<dbReference type="SMART" id="SM00737">
    <property type="entry name" value="ML"/>
    <property type="match status" value="1"/>
</dbReference>